<evidence type="ECO:0000313" key="2">
    <source>
        <dbReference type="EMBL" id="MEY9259973.1"/>
    </source>
</evidence>
<feature type="transmembrane region" description="Helical" evidence="1">
    <location>
        <begin position="184"/>
        <end position="209"/>
    </location>
</feature>
<dbReference type="RefSeq" id="WP_370036936.1">
    <property type="nucleotide sequence ID" value="NZ_JBGBYS010000021.1"/>
</dbReference>
<keyword evidence="1" id="KW-0472">Membrane</keyword>
<feature type="transmembrane region" description="Helical" evidence="1">
    <location>
        <begin position="123"/>
        <end position="151"/>
    </location>
</feature>
<comment type="caution">
    <text evidence="2">The sequence shown here is derived from an EMBL/GenBank/DDBJ whole genome shotgun (WGS) entry which is preliminary data.</text>
</comment>
<feature type="transmembrane region" description="Helical" evidence="1">
    <location>
        <begin position="56"/>
        <end position="77"/>
    </location>
</feature>
<evidence type="ECO:0000256" key="1">
    <source>
        <dbReference type="SAM" id="Phobius"/>
    </source>
</evidence>
<keyword evidence="1" id="KW-0812">Transmembrane</keyword>
<organism evidence="2 3">
    <name type="scientific">Brevibacterium epidermidis</name>
    <dbReference type="NCBI Taxonomy" id="1698"/>
    <lineage>
        <taxon>Bacteria</taxon>
        <taxon>Bacillati</taxon>
        <taxon>Actinomycetota</taxon>
        <taxon>Actinomycetes</taxon>
        <taxon>Micrococcales</taxon>
        <taxon>Brevibacteriaceae</taxon>
        <taxon>Brevibacterium</taxon>
    </lineage>
</organism>
<sequence length="319" mass="34227">MNGFKPDSSSPPQSGTNGTRSIRFNILIVAFAGHLVAWTGYVAMHISYESYFLGRPWATSLLGFAFAAVAAFCAVFIGRTLPRRFRLGFTLISLIVVLGSGISELFGLVFYDVDSTLADAMAIALTPVAVLPFIGELAYPFILSVVVIWAVRADTSPAASEQETTPPGNVGSHRTDPAIGRIAYIFYCVTLLLGVVVTAFFTFIFFSPVTAFSDEGWDKEFLWLTAAGIVGAIGLIGVYRRLSTTAISTAVSTTIELSGLFAMVFAHQLSSLSVAQAVYSDSVGIGGMALWIFVSLMFPLTAAVFLLVTLVMTFLSRSR</sequence>
<name>A0ABV4EN38_BREEP</name>
<protein>
    <submittedName>
        <fullName evidence="2">MFS family permease</fullName>
    </submittedName>
</protein>
<accession>A0ABV4EN38</accession>
<keyword evidence="3" id="KW-1185">Reference proteome</keyword>
<dbReference type="Proteomes" id="UP001565435">
    <property type="component" value="Unassembled WGS sequence"/>
</dbReference>
<feature type="transmembrane region" description="Helical" evidence="1">
    <location>
        <begin position="221"/>
        <end position="239"/>
    </location>
</feature>
<gene>
    <name evidence="2" type="ORF">ABH903_003011</name>
</gene>
<feature type="transmembrane region" description="Helical" evidence="1">
    <location>
        <begin position="289"/>
        <end position="315"/>
    </location>
</feature>
<reference evidence="2 3" key="1">
    <citation type="submission" date="2024-07" db="EMBL/GenBank/DDBJ databases">
        <title>Mealworm larvae gut microbial communities from Newark, Delaware, USA.</title>
        <authorList>
            <person name="Blenner M."/>
        </authorList>
    </citation>
    <scope>NUCLEOTIDE SEQUENCE [LARGE SCALE GENOMIC DNA]</scope>
    <source>
        <strain evidence="2 3">UD i117</strain>
    </source>
</reference>
<feature type="transmembrane region" description="Helical" evidence="1">
    <location>
        <begin position="246"/>
        <end position="269"/>
    </location>
</feature>
<feature type="transmembrane region" description="Helical" evidence="1">
    <location>
        <begin position="24"/>
        <end position="44"/>
    </location>
</feature>
<dbReference type="EMBL" id="JBGBYS010000021">
    <property type="protein sequence ID" value="MEY9259973.1"/>
    <property type="molecule type" value="Genomic_DNA"/>
</dbReference>
<proteinExistence type="predicted"/>
<evidence type="ECO:0000313" key="3">
    <source>
        <dbReference type="Proteomes" id="UP001565435"/>
    </source>
</evidence>
<keyword evidence="1" id="KW-1133">Transmembrane helix</keyword>
<feature type="transmembrane region" description="Helical" evidence="1">
    <location>
        <begin position="89"/>
        <end position="111"/>
    </location>
</feature>